<sequence>MGNNGCFNYLVRETRAPRITGPYNEATSRAERVSTYWQLLWEDTRYRDGNVPDESGYFLVPEPSPQAAVMADPGEVRTGDRCPLSGLWAAKGYDAEPVSVAAGTVMPDLLVRNNLGEKRVHWVTWQLIRQS</sequence>
<organism evidence="2 3">
    <name type="scientific">Paraburkholderia sabiae</name>
    <dbReference type="NCBI Taxonomy" id="273251"/>
    <lineage>
        <taxon>Bacteria</taxon>
        <taxon>Pseudomonadati</taxon>
        <taxon>Pseudomonadota</taxon>
        <taxon>Betaproteobacteria</taxon>
        <taxon>Burkholderiales</taxon>
        <taxon>Burkholderiaceae</taxon>
        <taxon>Paraburkholderia</taxon>
    </lineage>
</organism>
<evidence type="ECO:0000259" key="1">
    <source>
        <dbReference type="Pfam" id="PF15584"/>
    </source>
</evidence>
<dbReference type="Proteomes" id="UP001494588">
    <property type="component" value="Unassembled WGS sequence"/>
</dbReference>
<dbReference type="RefSeq" id="WP_201658996.1">
    <property type="nucleotide sequence ID" value="NZ_CAJHCS010000033.1"/>
</dbReference>
<gene>
    <name evidence="2" type="ORF">V4C55_31840</name>
</gene>
<protein>
    <submittedName>
        <fullName evidence="2">Imm72 family immunity protein</fullName>
    </submittedName>
</protein>
<keyword evidence="3" id="KW-1185">Reference proteome</keyword>
<evidence type="ECO:0000313" key="3">
    <source>
        <dbReference type="Proteomes" id="UP001494588"/>
    </source>
</evidence>
<reference evidence="2 3" key="1">
    <citation type="submission" date="2024-01" db="EMBL/GenBank/DDBJ databases">
        <title>The diversity of rhizobia nodulating Mimosa spp. in eleven states of Brazil covering several biomes is determined by host plant, location, and edaphic factors.</title>
        <authorList>
            <person name="Rouws L."/>
            <person name="Barauna A."/>
            <person name="Beukes C."/>
            <person name="De Faria S.M."/>
            <person name="Gross E."/>
            <person name="Dos Reis Junior F.B."/>
            <person name="Simon M."/>
            <person name="Maluk M."/>
            <person name="Odee D.W."/>
            <person name="Kenicer G."/>
            <person name="Young J.P.W."/>
            <person name="Reis V.M."/>
            <person name="Zilli J."/>
            <person name="James E.K."/>
        </authorList>
    </citation>
    <scope>NUCLEOTIDE SEQUENCE [LARGE SCALE GENOMIC DNA]</scope>
    <source>
        <strain evidence="2 3">JPY77</strain>
    </source>
</reference>
<dbReference type="Pfam" id="PF15584">
    <property type="entry name" value="Imm72"/>
    <property type="match status" value="1"/>
</dbReference>
<accession>A0ABU9QLF8</accession>
<name>A0ABU9QLF8_9BURK</name>
<evidence type="ECO:0000313" key="2">
    <source>
        <dbReference type="EMBL" id="MEM5290326.1"/>
    </source>
</evidence>
<proteinExistence type="predicted"/>
<dbReference type="EMBL" id="JAZHGC010000035">
    <property type="protein sequence ID" value="MEM5290326.1"/>
    <property type="molecule type" value="Genomic_DNA"/>
</dbReference>
<comment type="caution">
    <text evidence="2">The sequence shown here is derived from an EMBL/GenBank/DDBJ whole genome shotgun (WGS) entry which is preliminary data.</text>
</comment>
<dbReference type="InterPro" id="IPR028966">
    <property type="entry name" value="Imm72"/>
</dbReference>
<feature type="domain" description="Immunity protein 72" evidence="1">
    <location>
        <begin position="6"/>
        <end position="59"/>
    </location>
</feature>